<organism evidence="1 2">
    <name type="scientific">Deinococcus knuensis</name>
    <dbReference type="NCBI Taxonomy" id="1837380"/>
    <lineage>
        <taxon>Bacteria</taxon>
        <taxon>Thermotogati</taxon>
        <taxon>Deinococcota</taxon>
        <taxon>Deinococci</taxon>
        <taxon>Deinococcales</taxon>
        <taxon>Deinococcaceae</taxon>
        <taxon>Deinococcus</taxon>
    </lineage>
</organism>
<dbReference type="RefSeq" id="WP_189103131.1">
    <property type="nucleotide sequence ID" value="NZ_BMQO01000019.1"/>
</dbReference>
<sequence length="52" mass="5600">MPSAPSAASLREVTVITELPPRENVRPASLIRCLSHAGAPIHQHHAPELDLL</sequence>
<evidence type="ECO:0000313" key="2">
    <source>
        <dbReference type="Proteomes" id="UP000620633"/>
    </source>
</evidence>
<gene>
    <name evidence="1" type="ORF">GCM10008961_30410</name>
</gene>
<proteinExistence type="predicted"/>
<accession>A0ABQ2SPV7</accession>
<name>A0ABQ2SPV7_9DEIO</name>
<reference evidence="2" key="1">
    <citation type="journal article" date="2019" name="Int. J. Syst. Evol. Microbiol.">
        <title>The Global Catalogue of Microorganisms (GCM) 10K type strain sequencing project: providing services to taxonomists for standard genome sequencing and annotation.</title>
        <authorList>
            <consortium name="The Broad Institute Genomics Platform"/>
            <consortium name="The Broad Institute Genome Sequencing Center for Infectious Disease"/>
            <person name="Wu L."/>
            <person name="Ma J."/>
        </authorList>
    </citation>
    <scope>NUCLEOTIDE SEQUENCE [LARGE SCALE GENOMIC DNA]</scope>
    <source>
        <strain evidence="2">JCM 31406</strain>
    </source>
</reference>
<evidence type="ECO:0000313" key="1">
    <source>
        <dbReference type="EMBL" id="GGS36595.1"/>
    </source>
</evidence>
<keyword evidence="2" id="KW-1185">Reference proteome</keyword>
<dbReference type="EMBL" id="BMQO01000019">
    <property type="protein sequence ID" value="GGS36595.1"/>
    <property type="molecule type" value="Genomic_DNA"/>
</dbReference>
<dbReference type="Proteomes" id="UP000620633">
    <property type="component" value="Unassembled WGS sequence"/>
</dbReference>
<protein>
    <submittedName>
        <fullName evidence="1">Uncharacterized protein</fullName>
    </submittedName>
</protein>
<comment type="caution">
    <text evidence="1">The sequence shown here is derived from an EMBL/GenBank/DDBJ whole genome shotgun (WGS) entry which is preliminary data.</text>
</comment>